<proteinExistence type="inferred from homology"/>
<feature type="transmembrane region" description="Helical" evidence="14">
    <location>
        <begin position="447"/>
        <end position="467"/>
    </location>
</feature>
<dbReference type="Proteomes" id="UP000515663">
    <property type="component" value="Chromosome"/>
</dbReference>
<feature type="transmembrane region" description="Helical" evidence="14">
    <location>
        <begin position="375"/>
        <end position="395"/>
    </location>
</feature>
<dbReference type="GO" id="GO:0005886">
    <property type="term" value="C:plasma membrane"/>
    <property type="evidence" value="ECO:0007669"/>
    <property type="project" value="UniProtKB-SubCell"/>
</dbReference>
<feature type="transmembrane region" description="Helical" evidence="14">
    <location>
        <begin position="184"/>
        <end position="206"/>
    </location>
</feature>
<feature type="transmembrane region" description="Helical" evidence="14">
    <location>
        <begin position="12"/>
        <end position="30"/>
    </location>
</feature>
<evidence type="ECO:0000256" key="1">
    <source>
        <dbReference type="ARBA" id="ARBA00004651"/>
    </source>
</evidence>
<evidence type="ECO:0000256" key="5">
    <source>
        <dbReference type="ARBA" id="ARBA00022692"/>
    </source>
</evidence>
<evidence type="ECO:0000256" key="3">
    <source>
        <dbReference type="ARBA" id="ARBA00022448"/>
    </source>
</evidence>
<dbReference type="PANTHER" id="PTHR48086">
    <property type="entry name" value="SODIUM/PROLINE SYMPORTER-RELATED"/>
    <property type="match status" value="1"/>
</dbReference>
<comment type="subcellular location">
    <subcellularLocation>
        <location evidence="1">Cell membrane</location>
        <topology evidence="1">Multi-pass membrane protein</topology>
    </subcellularLocation>
</comment>
<evidence type="ECO:0000313" key="16">
    <source>
        <dbReference type="Proteomes" id="UP000515663"/>
    </source>
</evidence>
<keyword evidence="7 14" id="KW-1133">Transmembrane helix</keyword>
<accession>A0A7D7QWC2</accession>
<keyword evidence="5 14" id="KW-0812">Transmembrane</keyword>
<feature type="transmembrane region" description="Helical" evidence="14">
    <location>
        <begin position="51"/>
        <end position="74"/>
    </location>
</feature>
<evidence type="ECO:0000256" key="7">
    <source>
        <dbReference type="ARBA" id="ARBA00022989"/>
    </source>
</evidence>
<comment type="catalytic activity">
    <reaction evidence="12">
        <text>L-proline(in) + Na(+)(in) = L-proline(out) + Na(+)(out)</text>
        <dbReference type="Rhea" id="RHEA:28967"/>
        <dbReference type="ChEBI" id="CHEBI:29101"/>
        <dbReference type="ChEBI" id="CHEBI:60039"/>
    </reaction>
</comment>
<keyword evidence="8" id="KW-0915">Sodium</keyword>
<keyword evidence="4" id="KW-1003">Cell membrane</keyword>
<evidence type="ECO:0000256" key="2">
    <source>
        <dbReference type="ARBA" id="ARBA00006434"/>
    </source>
</evidence>
<organism evidence="15 16">
    <name type="scientific">Gordonia jinghuaiqii</name>
    <dbReference type="NCBI Taxonomy" id="2758710"/>
    <lineage>
        <taxon>Bacteria</taxon>
        <taxon>Bacillati</taxon>
        <taxon>Actinomycetota</taxon>
        <taxon>Actinomycetes</taxon>
        <taxon>Mycobacteriales</taxon>
        <taxon>Gordoniaceae</taxon>
        <taxon>Gordonia</taxon>
    </lineage>
</organism>
<dbReference type="KEGG" id="gji:H1R19_16135"/>
<keyword evidence="10 14" id="KW-0472">Membrane</keyword>
<feature type="transmembrane region" description="Helical" evidence="14">
    <location>
        <begin position="156"/>
        <end position="177"/>
    </location>
</feature>
<keyword evidence="11" id="KW-0739">Sodium transport</keyword>
<evidence type="ECO:0000256" key="13">
    <source>
        <dbReference type="RuleBase" id="RU362091"/>
    </source>
</evidence>
<protein>
    <submittedName>
        <fullName evidence="15">Sodium:solute symporter</fullName>
    </submittedName>
</protein>
<evidence type="ECO:0000256" key="4">
    <source>
        <dbReference type="ARBA" id="ARBA00022475"/>
    </source>
</evidence>
<dbReference type="EMBL" id="CP059491">
    <property type="protein sequence ID" value="QMT00428.1"/>
    <property type="molecule type" value="Genomic_DNA"/>
</dbReference>
<name>A0A7D7QWC2_9ACTN</name>
<comment type="similarity">
    <text evidence="2 13">Belongs to the sodium:solute symporter (SSF) (TC 2.A.21) family.</text>
</comment>
<feature type="transmembrane region" description="Helical" evidence="14">
    <location>
        <begin position="272"/>
        <end position="294"/>
    </location>
</feature>
<keyword evidence="9" id="KW-0406">Ion transport</keyword>
<sequence>MGTLMTLSPELGYCLLIGLGACLLAIALVVKKLVHDTGDFIVAGRRVGFGFGVGSIIAVWTWSMAVMMSSAQAFSFGTSGLLWFVVPNGLAVMLMIPFAVLLRRRMPEGYTIVEFIRKRFDNPLVASLMLVVMIAMIICEILINLFGIVLVMDVVFGLPATAVLVVALIVVTVYSYFGGIWTSAITGALCTLGTTVPAALVVLYVLGKAGGAEAVFSKVGDADPQNLEPFAPAAAVSFGITLALGLLASTMADQTFWQKAWSMKPKTMARTFLWAGLWFYPIPLTLGLLGLVGISMGVSADDLGANGAGAIGPYVVTHMGLPVIIIVLYVMIILQACYSTVDGAFSALSSLVATDIVRRRWPSMSDRNLLKITKASIVAGGIIGGVVVLASSDYITTVNTIYFFKASLIVPLGAAIFWRRMNAWAFILGVLVSAAVGFYVRETVNELAGTATLIGLSILIVVTVSLMTKTNYDFSRLDKGGDRLAAGESEDLIGSSASEAQS</sequence>
<evidence type="ECO:0000313" key="15">
    <source>
        <dbReference type="EMBL" id="QMT00428.1"/>
    </source>
</evidence>
<evidence type="ECO:0000256" key="14">
    <source>
        <dbReference type="SAM" id="Phobius"/>
    </source>
</evidence>
<feature type="transmembrane region" description="Helical" evidence="14">
    <location>
        <begin position="230"/>
        <end position="251"/>
    </location>
</feature>
<keyword evidence="16" id="KW-1185">Reference proteome</keyword>
<keyword evidence="6" id="KW-0769">Symport</keyword>
<feature type="transmembrane region" description="Helical" evidence="14">
    <location>
        <begin position="80"/>
        <end position="102"/>
    </location>
</feature>
<dbReference type="InterPro" id="IPR038377">
    <property type="entry name" value="Na/Glc_symporter_sf"/>
</dbReference>
<dbReference type="InterPro" id="IPR050277">
    <property type="entry name" value="Sodium:Solute_Symporter"/>
</dbReference>
<dbReference type="InterPro" id="IPR001734">
    <property type="entry name" value="Na/solute_symporter"/>
</dbReference>
<evidence type="ECO:0000256" key="6">
    <source>
        <dbReference type="ARBA" id="ARBA00022847"/>
    </source>
</evidence>
<dbReference type="Gene3D" id="1.20.1730.10">
    <property type="entry name" value="Sodium/glucose cotransporter"/>
    <property type="match status" value="1"/>
</dbReference>
<evidence type="ECO:0000256" key="11">
    <source>
        <dbReference type="ARBA" id="ARBA00023201"/>
    </source>
</evidence>
<dbReference type="GO" id="GO:0015293">
    <property type="term" value="F:symporter activity"/>
    <property type="evidence" value="ECO:0007669"/>
    <property type="project" value="UniProtKB-KW"/>
</dbReference>
<dbReference type="AlphaFoldDB" id="A0A7D7QWC2"/>
<feature type="transmembrane region" description="Helical" evidence="14">
    <location>
        <begin position="401"/>
        <end position="418"/>
    </location>
</feature>
<evidence type="ECO:0000256" key="8">
    <source>
        <dbReference type="ARBA" id="ARBA00023053"/>
    </source>
</evidence>
<dbReference type="GO" id="GO:0006814">
    <property type="term" value="P:sodium ion transport"/>
    <property type="evidence" value="ECO:0007669"/>
    <property type="project" value="UniProtKB-KW"/>
</dbReference>
<dbReference type="PROSITE" id="PS50283">
    <property type="entry name" value="NA_SOLUT_SYMP_3"/>
    <property type="match status" value="1"/>
</dbReference>
<gene>
    <name evidence="15" type="ORF">H1R19_16135</name>
</gene>
<feature type="transmembrane region" description="Helical" evidence="14">
    <location>
        <begin position="423"/>
        <end position="441"/>
    </location>
</feature>
<dbReference type="Pfam" id="PF00474">
    <property type="entry name" value="SSF"/>
    <property type="match status" value="1"/>
</dbReference>
<dbReference type="PANTHER" id="PTHR48086:SF3">
    <property type="entry name" value="SODIUM_PROLINE SYMPORTER"/>
    <property type="match status" value="1"/>
</dbReference>
<keyword evidence="3" id="KW-0813">Transport</keyword>
<evidence type="ECO:0000256" key="9">
    <source>
        <dbReference type="ARBA" id="ARBA00023065"/>
    </source>
</evidence>
<feature type="transmembrane region" description="Helical" evidence="14">
    <location>
        <begin position="123"/>
        <end position="150"/>
    </location>
</feature>
<evidence type="ECO:0000256" key="10">
    <source>
        <dbReference type="ARBA" id="ARBA00023136"/>
    </source>
</evidence>
<evidence type="ECO:0000256" key="12">
    <source>
        <dbReference type="ARBA" id="ARBA00033708"/>
    </source>
</evidence>
<reference evidence="16" key="1">
    <citation type="submission" date="2020-07" db="EMBL/GenBank/DDBJ databases">
        <title>novel species isolated from the respiratory tract of Marmot.</title>
        <authorList>
            <person name="Zhang G."/>
        </authorList>
    </citation>
    <scope>NUCLEOTIDE SEQUENCE [LARGE SCALE GENOMIC DNA]</scope>
    <source>
        <strain evidence="16">686</strain>
    </source>
</reference>